<keyword evidence="7" id="KW-1185">Reference proteome</keyword>
<dbReference type="SMART" id="SM00822">
    <property type="entry name" value="PKS_KR"/>
    <property type="match status" value="1"/>
</dbReference>
<feature type="domain" description="Ketoreductase" evidence="5">
    <location>
        <begin position="48"/>
        <end position="240"/>
    </location>
</feature>
<evidence type="ECO:0000256" key="4">
    <source>
        <dbReference type="SAM" id="MobiDB-lite"/>
    </source>
</evidence>
<accession>A0A3D8LGV5</accession>
<reference evidence="7" key="1">
    <citation type="submission" date="2018-08" db="EMBL/GenBank/DDBJ databases">
        <authorList>
            <person name="Liu Z.-W."/>
            <person name="Du Z.-J."/>
        </authorList>
    </citation>
    <scope>NUCLEOTIDE SEQUENCE [LARGE SCALE GENOMIC DNA]</scope>
    <source>
        <strain evidence="7">H4X</strain>
    </source>
</reference>
<dbReference type="InterPro" id="IPR036291">
    <property type="entry name" value="NAD(P)-bd_dom_sf"/>
</dbReference>
<evidence type="ECO:0000313" key="7">
    <source>
        <dbReference type="Proteomes" id="UP000256708"/>
    </source>
</evidence>
<dbReference type="PROSITE" id="PS51257">
    <property type="entry name" value="PROKAR_LIPOPROTEIN"/>
    <property type="match status" value="1"/>
</dbReference>
<comment type="similarity">
    <text evidence="1 3">Belongs to the short-chain dehydrogenases/reductases (SDR) family.</text>
</comment>
<dbReference type="GO" id="GO:0016020">
    <property type="term" value="C:membrane"/>
    <property type="evidence" value="ECO:0007669"/>
    <property type="project" value="TreeGrafter"/>
</dbReference>
<dbReference type="InterPro" id="IPR057326">
    <property type="entry name" value="KR_dom"/>
</dbReference>
<dbReference type="AlphaFoldDB" id="A0A3D8LGV5"/>
<dbReference type="EMBL" id="QRGR01000004">
    <property type="protein sequence ID" value="RDV16608.1"/>
    <property type="molecule type" value="Genomic_DNA"/>
</dbReference>
<keyword evidence="2" id="KW-0560">Oxidoreductase</keyword>
<organism evidence="6 7">
    <name type="scientific">Pontibacter diazotrophicus</name>
    <dbReference type="NCBI Taxonomy" id="1400979"/>
    <lineage>
        <taxon>Bacteria</taxon>
        <taxon>Pseudomonadati</taxon>
        <taxon>Bacteroidota</taxon>
        <taxon>Cytophagia</taxon>
        <taxon>Cytophagales</taxon>
        <taxon>Hymenobacteraceae</taxon>
        <taxon>Pontibacter</taxon>
    </lineage>
</organism>
<evidence type="ECO:0000256" key="1">
    <source>
        <dbReference type="ARBA" id="ARBA00006484"/>
    </source>
</evidence>
<name>A0A3D8LGV5_9BACT</name>
<dbReference type="SUPFAM" id="SSF51735">
    <property type="entry name" value="NAD(P)-binding Rossmann-fold domains"/>
    <property type="match status" value="1"/>
</dbReference>
<evidence type="ECO:0000256" key="2">
    <source>
        <dbReference type="ARBA" id="ARBA00023002"/>
    </source>
</evidence>
<proteinExistence type="inferred from homology"/>
<dbReference type="Gene3D" id="3.40.50.720">
    <property type="entry name" value="NAD(P)-binding Rossmann-like Domain"/>
    <property type="match status" value="1"/>
</dbReference>
<protein>
    <submittedName>
        <fullName evidence="6">SDR family NAD(P)-dependent oxidoreductase</fullName>
    </submittedName>
</protein>
<dbReference type="PRINTS" id="PR00081">
    <property type="entry name" value="GDHRDH"/>
</dbReference>
<dbReference type="InterPro" id="IPR002347">
    <property type="entry name" value="SDR_fam"/>
</dbReference>
<feature type="region of interest" description="Disordered" evidence="4">
    <location>
        <begin position="308"/>
        <end position="343"/>
    </location>
</feature>
<dbReference type="OrthoDB" id="9775296at2"/>
<dbReference type="PANTHER" id="PTHR44196">
    <property type="entry name" value="DEHYDROGENASE/REDUCTASE SDR FAMILY MEMBER 7B"/>
    <property type="match status" value="1"/>
</dbReference>
<dbReference type="Proteomes" id="UP000256708">
    <property type="component" value="Unassembled WGS sequence"/>
</dbReference>
<sequence>MSGNRRKNANVKNQVQVFALALLLLSFFLGGCATSELGRSGQRKTAGKTFVIVGASSGFGRGVAEKLGAYGANVVLAARRSELLEEVAENVRAAGGTALVVTMDISKAEDVQRLADTALQEYGDIDVWINMAGVGGIGRFWDIPIEDQARIVDINLKGFIYGSHVAIRQFRAQGYGTLINMGSIESVNPLAYHASYAATKGGILNLGQALNQELRLDGRRNIRVVTVEPWAVDTPFWRHAANYSGGTARMAAMDPPRKVVNATIRASLRRRNELPVGWKAKGAWMSHRLFPRFTEWLSANIIHKYQIENAPPAPPTSGAVHEPMEVGRGVDDNVRQRMKEGKQ</sequence>
<comment type="caution">
    <text evidence="6">The sequence shown here is derived from an EMBL/GenBank/DDBJ whole genome shotgun (WGS) entry which is preliminary data.</text>
</comment>
<dbReference type="Pfam" id="PF00106">
    <property type="entry name" value="adh_short"/>
    <property type="match status" value="1"/>
</dbReference>
<dbReference type="PRINTS" id="PR00080">
    <property type="entry name" value="SDRFAMILY"/>
</dbReference>
<evidence type="ECO:0000256" key="3">
    <source>
        <dbReference type="RuleBase" id="RU000363"/>
    </source>
</evidence>
<dbReference type="PANTHER" id="PTHR44196:SF1">
    <property type="entry name" value="DEHYDROGENASE_REDUCTASE SDR FAMILY MEMBER 7B"/>
    <property type="match status" value="1"/>
</dbReference>
<evidence type="ECO:0000313" key="6">
    <source>
        <dbReference type="EMBL" id="RDV16608.1"/>
    </source>
</evidence>
<feature type="compositionally biased region" description="Basic and acidic residues" evidence="4">
    <location>
        <begin position="322"/>
        <end position="343"/>
    </location>
</feature>
<dbReference type="GO" id="GO:0016491">
    <property type="term" value="F:oxidoreductase activity"/>
    <property type="evidence" value="ECO:0007669"/>
    <property type="project" value="UniProtKB-KW"/>
</dbReference>
<gene>
    <name evidence="6" type="ORF">DXT99_05135</name>
</gene>
<evidence type="ECO:0000259" key="5">
    <source>
        <dbReference type="SMART" id="SM00822"/>
    </source>
</evidence>